<organism evidence="12">
    <name type="scientific">marine metagenome</name>
    <dbReference type="NCBI Taxonomy" id="408172"/>
    <lineage>
        <taxon>unclassified sequences</taxon>
        <taxon>metagenomes</taxon>
        <taxon>ecological metagenomes</taxon>
    </lineage>
</organism>
<dbReference type="PANTHER" id="PTHR11070:SF2">
    <property type="entry name" value="ATP-DEPENDENT DNA HELICASE SRS2"/>
    <property type="match status" value="1"/>
</dbReference>
<evidence type="ECO:0000256" key="7">
    <source>
        <dbReference type="ARBA" id="ARBA00034808"/>
    </source>
</evidence>
<evidence type="ECO:0000256" key="5">
    <source>
        <dbReference type="ARBA" id="ARBA00023235"/>
    </source>
</evidence>
<dbReference type="Gene3D" id="3.40.50.300">
    <property type="entry name" value="P-loop containing nucleotide triphosphate hydrolases"/>
    <property type="match status" value="4"/>
</dbReference>
<evidence type="ECO:0000256" key="8">
    <source>
        <dbReference type="ARBA" id="ARBA00048988"/>
    </source>
</evidence>
<evidence type="ECO:0000259" key="10">
    <source>
        <dbReference type="PROSITE" id="PS51198"/>
    </source>
</evidence>
<dbReference type="InterPro" id="IPR014017">
    <property type="entry name" value="DNA_helicase_UvrD-like_C"/>
</dbReference>
<keyword evidence="3" id="KW-0347">Helicase</keyword>
<feature type="region of interest" description="Disordered" evidence="9">
    <location>
        <begin position="811"/>
        <end position="830"/>
    </location>
</feature>
<reference evidence="12" key="1">
    <citation type="submission" date="2018-05" db="EMBL/GenBank/DDBJ databases">
        <authorList>
            <person name="Lanie J.A."/>
            <person name="Ng W.-L."/>
            <person name="Kazmierczak K.M."/>
            <person name="Andrzejewski T.M."/>
            <person name="Davidsen T.M."/>
            <person name="Wayne K.J."/>
            <person name="Tettelin H."/>
            <person name="Glass J.I."/>
            <person name="Rusch D."/>
            <person name="Podicherti R."/>
            <person name="Tsui H.-C.T."/>
            <person name="Winkler M.E."/>
        </authorList>
    </citation>
    <scope>NUCLEOTIDE SEQUENCE</scope>
</reference>
<keyword evidence="4" id="KW-0067">ATP-binding</keyword>
<dbReference type="InterPro" id="IPR000212">
    <property type="entry name" value="DNA_helicase_UvrD/REP"/>
</dbReference>
<dbReference type="Gene3D" id="1.10.486.10">
    <property type="entry name" value="PCRA, domain 4"/>
    <property type="match status" value="1"/>
</dbReference>
<sequence length="936" mass="103236">MERIAAITFTDRAATELRDRVRHSLEDLARGTDDEASLARTALIELDGAALCTLHSFAQRILIEHPIEAGLPPAVELLDDVSALVDFDERWSETVGELLEDPDQAPILLAVFGLGIRLKALRKLAREFDANWDLLEQRLAPTPDPTSIDLGRAVADLRAILELHTFCHVPDDSMIVRFRRIETFTDRLEEVALDDAEIVAELRDLETIKAVGNSGNQSNWCNGVEIGDVRTRLKAVAAHLSTERERFVDEVLDRLIEVIGRSTIRAATRRRQQGVLSFHDLLVLARKVLTDSTHGPTVRANLSRRYERLLLDEFQDTDPLQIELAALIADPTGNANDWAALRPVDGSLFFVGDPKQSIYGFRRADISLYLRARAAFGEHTLSLEHNFRTTAPIIDWVNRVFGELIHHEEDAQPEYQPLAAVRERVDIGPSVSLLGADADHSESNVPIRETADIVAAVTTALAEGWTVVRKEKDPAGGPDLTREMPCSPCDIAILVRRKRPVAALAKALGEAGVPHRIEAGLDPHVTDELVDLVTVLRAIDDPTDELALAAALRSPLFGCGDDDLLEFMLAHGRWDHQRPGDHGLHDEHPVVAGMAWLSELHEARRWTGTAEIVERVVRDRRAQALALCGNRPRDTWRRLRTFVHSARTFEEAQGGSLRSFLHWCRLHAADEISLDEHFVPDADDDAVRVLTMHSAKGLEFPICILADLGSGRPTGGLGLSFPDDEGVGIFFSKGVANATHRRQIDWAERLECLERLRLLYVASTRARDHLVVSLHHKTTKSPPKKAINVSSARLLFELEGIDEGAVRFEPTLHPYTQNPPPATTPIPDEDEWNDTLERIRLDGARSRTVAATSLGHAEEPAEEPFEPRRHGEAGRYGTAIGRAVHQALEVTDLRSDGIADARAAAAAEDVDPDAVAINVAAALASPSVQAAAASDH</sequence>
<dbReference type="PROSITE" id="PS51198">
    <property type="entry name" value="UVRD_HELICASE_ATP_BIND"/>
    <property type="match status" value="1"/>
</dbReference>
<keyword evidence="5" id="KW-0413">Isomerase</keyword>
<evidence type="ECO:0000256" key="9">
    <source>
        <dbReference type="SAM" id="MobiDB-lite"/>
    </source>
</evidence>
<dbReference type="GO" id="GO:0043138">
    <property type="term" value="F:3'-5' DNA helicase activity"/>
    <property type="evidence" value="ECO:0007669"/>
    <property type="project" value="UniProtKB-EC"/>
</dbReference>
<feature type="domain" description="UvrD-like helicase C-terminal" evidence="11">
    <location>
        <begin position="413"/>
        <end position="697"/>
    </location>
</feature>
<dbReference type="InterPro" id="IPR014016">
    <property type="entry name" value="UvrD-like_ATP-bd"/>
</dbReference>
<dbReference type="Pfam" id="PF00580">
    <property type="entry name" value="UvrD-helicase"/>
    <property type="match status" value="1"/>
</dbReference>
<dbReference type="EMBL" id="UINC01006385">
    <property type="protein sequence ID" value="SVA27208.1"/>
    <property type="molecule type" value="Genomic_DNA"/>
</dbReference>
<dbReference type="GO" id="GO:0000725">
    <property type="term" value="P:recombinational repair"/>
    <property type="evidence" value="ECO:0007669"/>
    <property type="project" value="TreeGrafter"/>
</dbReference>
<dbReference type="GO" id="GO:0005524">
    <property type="term" value="F:ATP binding"/>
    <property type="evidence" value="ECO:0007669"/>
    <property type="project" value="UniProtKB-KW"/>
</dbReference>
<keyword evidence="1" id="KW-0547">Nucleotide-binding</keyword>
<dbReference type="GO" id="GO:0005829">
    <property type="term" value="C:cytosol"/>
    <property type="evidence" value="ECO:0007669"/>
    <property type="project" value="TreeGrafter"/>
</dbReference>
<proteinExistence type="predicted"/>
<dbReference type="SUPFAM" id="SSF52540">
    <property type="entry name" value="P-loop containing nucleoside triphosphate hydrolases"/>
    <property type="match status" value="1"/>
</dbReference>
<gene>
    <name evidence="12" type="ORF">METZ01_LOCUS80062</name>
</gene>
<evidence type="ECO:0000259" key="11">
    <source>
        <dbReference type="PROSITE" id="PS51217"/>
    </source>
</evidence>
<feature type="non-terminal residue" evidence="12">
    <location>
        <position position="936"/>
    </location>
</feature>
<dbReference type="PROSITE" id="PS51217">
    <property type="entry name" value="UVRD_HELICASE_CTER"/>
    <property type="match status" value="1"/>
</dbReference>
<feature type="region of interest" description="Disordered" evidence="9">
    <location>
        <begin position="852"/>
        <end position="873"/>
    </location>
</feature>
<dbReference type="GO" id="GO:0016787">
    <property type="term" value="F:hydrolase activity"/>
    <property type="evidence" value="ECO:0007669"/>
    <property type="project" value="UniProtKB-KW"/>
</dbReference>
<name>A0A381UHT9_9ZZZZ</name>
<evidence type="ECO:0000256" key="1">
    <source>
        <dbReference type="ARBA" id="ARBA00022741"/>
    </source>
</evidence>
<dbReference type="GO" id="GO:0003677">
    <property type="term" value="F:DNA binding"/>
    <property type="evidence" value="ECO:0007669"/>
    <property type="project" value="InterPro"/>
</dbReference>
<evidence type="ECO:0000256" key="2">
    <source>
        <dbReference type="ARBA" id="ARBA00022801"/>
    </source>
</evidence>
<comment type="catalytic activity">
    <reaction evidence="8">
        <text>ATP + H2O = ADP + phosphate + H(+)</text>
        <dbReference type="Rhea" id="RHEA:13065"/>
        <dbReference type="ChEBI" id="CHEBI:15377"/>
        <dbReference type="ChEBI" id="CHEBI:15378"/>
        <dbReference type="ChEBI" id="CHEBI:30616"/>
        <dbReference type="ChEBI" id="CHEBI:43474"/>
        <dbReference type="ChEBI" id="CHEBI:456216"/>
        <dbReference type="EC" id="5.6.2.4"/>
    </reaction>
</comment>
<protein>
    <recommendedName>
        <fullName evidence="7">DNA 3'-5' helicase</fullName>
        <ecNumber evidence="7">5.6.2.4</ecNumber>
    </recommendedName>
</protein>
<keyword evidence="2" id="KW-0378">Hydrolase</keyword>
<dbReference type="EC" id="5.6.2.4" evidence="7"/>
<dbReference type="Pfam" id="PF13361">
    <property type="entry name" value="UvrD_C"/>
    <property type="match status" value="1"/>
</dbReference>
<feature type="domain" description="UvrD-like helicase ATP-binding" evidence="10">
    <location>
        <begin position="1"/>
        <end position="390"/>
    </location>
</feature>
<accession>A0A381UHT9</accession>
<dbReference type="InterPro" id="IPR027417">
    <property type="entry name" value="P-loop_NTPase"/>
</dbReference>
<dbReference type="PANTHER" id="PTHR11070">
    <property type="entry name" value="UVRD / RECB / PCRA DNA HELICASE FAMILY MEMBER"/>
    <property type="match status" value="1"/>
</dbReference>
<evidence type="ECO:0000313" key="12">
    <source>
        <dbReference type="EMBL" id="SVA27208.1"/>
    </source>
</evidence>
<comment type="catalytic activity">
    <reaction evidence="6">
        <text>Couples ATP hydrolysis with the unwinding of duplex DNA by translocating in the 3'-5' direction.</text>
        <dbReference type="EC" id="5.6.2.4"/>
    </reaction>
</comment>
<dbReference type="AlphaFoldDB" id="A0A381UHT9"/>
<evidence type="ECO:0000256" key="3">
    <source>
        <dbReference type="ARBA" id="ARBA00022806"/>
    </source>
</evidence>
<evidence type="ECO:0000256" key="4">
    <source>
        <dbReference type="ARBA" id="ARBA00022840"/>
    </source>
</evidence>
<evidence type="ECO:0000256" key="6">
    <source>
        <dbReference type="ARBA" id="ARBA00034617"/>
    </source>
</evidence>